<evidence type="ECO:0000313" key="2">
    <source>
        <dbReference type="Proteomes" id="UP000007347"/>
    </source>
</evidence>
<dbReference type="AlphaFoldDB" id="K0NP04"/>
<name>K0NP04_DESTT</name>
<organism evidence="1 2">
    <name type="scientific">Desulfobacula toluolica (strain DSM 7467 / Tol2)</name>
    <dbReference type="NCBI Taxonomy" id="651182"/>
    <lineage>
        <taxon>Bacteria</taxon>
        <taxon>Pseudomonadati</taxon>
        <taxon>Thermodesulfobacteriota</taxon>
        <taxon>Desulfobacteria</taxon>
        <taxon>Desulfobacterales</taxon>
        <taxon>Desulfobacteraceae</taxon>
        <taxon>Desulfobacula</taxon>
    </lineage>
</organism>
<dbReference type="KEGG" id="dto:TOL2_C42490"/>
<proteinExistence type="predicted"/>
<dbReference type="Proteomes" id="UP000007347">
    <property type="component" value="Chromosome"/>
</dbReference>
<dbReference type="RefSeq" id="WP_014959585.1">
    <property type="nucleotide sequence ID" value="NC_018645.1"/>
</dbReference>
<dbReference type="HOGENOM" id="CLU_643612_0_0_7"/>
<keyword evidence="2" id="KW-1185">Reference proteome</keyword>
<gene>
    <name evidence="1" type="ordered locus">TOL2_C42490</name>
</gene>
<sequence length="426" mass="50429">MLKPLNNKYSELDIPTLQACAHDWANEHPCIHDILLYRAGSERKSNGIKYVIVSHSSEMSQEKLPLDVDCSNIRDEIPDFYMNKTKVDPSAWMYFFLDFDENMEEYNEISDDFVQINTGFTLYDRNWHKKYDDLPLDENPATIVEKRNENIERVIWNTNIQPLIDLHYNGVFQYQFFPEPVMITQGDLDNMLRKTMVLCYRGYDPIFGHYQIRQTTGGHKEEAKDDFVKEVMKRLKASQTKFNSIDLKGLFYTFLDDLFQEETLPIFLELLNLDYPEGIWPQEMPEQGPDSQNSTKLNIKEQFNKKSPEEKLNKILSEVELEIETLYQGIKGEIKTRNKPMFEVKLEIALSVYESKRECFKVILQDDIKKSRDGFGTEKPYRDIKGRLLLNIIKRKMPDEFISKKIPRNHQEIYKCYLNFKKQPKK</sequence>
<accession>K0NP04</accession>
<protein>
    <submittedName>
        <fullName evidence="1">Uncharacterized protein</fullName>
    </submittedName>
</protein>
<reference evidence="1 2" key="1">
    <citation type="journal article" date="2013" name="Environ. Microbiol.">
        <title>Complete genome, catabolic sub-proteomes and key-metabolites of Desulfobacula toluolica Tol2, a marine, aromatic compound-degrading, sulfate-reducing bacterium.</title>
        <authorList>
            <person name="Wohlbrand L."/>
            <person name="Jacob J.H."/>
            <person name="Kube M."/>
            <person name="Mussmann M."/>
            <person name="Jarling R."/>
            <person name="Beck A."/>
            <person name="Amann R."/>
            <person name="Wilkes H."/>
            <person name="Reinhardt R."/>
            <person name="Rabus R."/>
        </authorList>
    </citation>
    <scope>NUCLEOTIDE SEQUENCE [LARGE SCALE GENOMIC DNA]</scope>
    <source>
        <strain evidence="2">DSM 7467 / Tol2</strain>
    </source>
</reference>
<evidence type="ECO:0000313" key="1">
    <source>
        <dbReference type="EMBL" id="CCK82405.1"/>
    </source>
</evidence>
<dbReference type="EMBL" id="FO203503">
    <property type="protein sequence ID" value="CCK82405.1"/>
    <property type="molecule type" value="Genomic_DNA"/>
</dbReference>
<dbReference type="STRING" id="651182.TOL2_C42490"/>
<dbReference type="OrthoDB" id="10020619at2"/>